<dbReference type="InterPro" id="IPR000257">
    <property type="entry name" value="Uroporphyrinogen_deCOase"/>
</dbReference>
<dbReference type="KEGG" id="whj:H9Q79_08005"/>
<dbReference type="AlphaFoldDB" id="A0A7G9GHB4"/>
<dbReference type="PANTHER" id="PTHR47099">
    <property type="entry name" value="METHYLCOBAMIDE:COM METHYLTRANSFERASE MTBA"/>
    <property type="match status" value="1"/>
</dbReference>
<dbReference type="Gene3D" id="3.20.20.210">
    <property type="match status" value="1"/>
</dbReference>
<dbReference type="InterPro" id="IPR038071">
    <property type="entry name" value="UROD/MetE-like_sf"/>
</dbReference>
<dbReference type="EMBL" id="CP060635">
    <property type="protein sequence ID" value="QNM10196.1"/>
    <property type="molecule type" value="Genomic_DNA"/>
</dbReference>
<evidence type="ECO:0000313" key="3">
    <source>
        <dbReference type="Proteomes" id="UP000515860"/>
    </source>
</evidence>
<name>A0A7G9GHB4_9FIRM</name>
<dbReference type="GO" id="GO:0006779">
    <property type="term" value="P:porphyrin-containing compound biosynthetic process"/>
    <property type="evidence" value="ECO:0007669"/>
    <property type="project" value="InterPro"/>
</dbReference>
<keyword evidence="3" id="KW-1185">Reference proteome</keyword>
<protein>
    <submittedName>
        <fullName evidence="2">Methyltransferase</fullName>
    </submittedName>
</protein>
<keyword evidence="2" id="KW-0489">Methyltransferase</keyword>
<accession>A0A7G9GHB4</accession>
<gene>
    <name evidence="2" type="ORF">H9Q79_08005</name>
</gene>
<evidence type="ECO:0000259" key="1">
    <source>
        <dbReference type="Pfam" id="PF01208"/>
    </source>
</evidence>
<dbReference type="GO" id="GO:0032259">
    <property type="term" value="P:methylation"/>
    <property type="evidence" value="ECO:0007669"/>
    <property type="project" value="UniProtKB-KW"/>
</dbReference>
<dbReference type="RefSeq" id="WP_118646027.1">
    <property type="nucleotide sequence ID" value="NZ_CP060635.1"/>
</dbReference>
<dbReference type="InterPro" id="IPR052024">
    <property type="entry name" value="Methanogen_methyltrans"/>
</dbReference>
<dbReference type="Proteomes" id="UP000515860">
    <property type="component" value="Chromosome"/>
</dbReference>
<reference evidence="2 3" key="1">
    <citation type="submission" date="2020-08" db="EMBL/GenBank/DDBJ databases">
        <authorList>
            <person name="Liu C."/>
            <person name="Sun Q."/>
        </authorList>
    </citation>
    <scope>NUCLEOTIDE SEQUENCE [LARGE SCALE GENOMIC DNA]</scope>
    <source>
        <strain evidence="2 3">NSJ-29</strain>
    </source>
</reference>
<dbReference type="GO" id="GO:0004853">
    <property type="term" value="F:uroporphyrinogen decarboxylase activity"/>
    <property type="evidence" value="ECO:0007669"/>
    <property type="project" value="InterPro"/>
</dbReference>
<evidence type="ECO:0000313" key="2">
    <source>
        <dbReference type="EMBL" id="QNM10196.1"/>
    </source>
</evidence>
<dbReference type="GO" id="GO:0008168">
    <property type="term" value="F:methyltransferase activity"/>
    <property type="evidence" value="ECO:0007669"/>
    <property type="project" value="UniProtKB-KW"/>
</dbReference>
<dbReference type="Pfam" id="PF01208">
    <property type="entry name" value="URO-D"/>
    <property type="match status" value="1"/>
</dbReference>
<dbReference type="PANTHER" id="PTHR47099:SF1">
    <property type="entry name" value="METHYLCOBAMIDE:COM METHYLTRANSFERASE MTBA"/>
    <property type="match status" value="1"/>
</dbReference>
<dbReference type="SUPFAM" id="SSF51726">
    <property type="entry name" value="UROD/MetE-like"/>
    <property type="match status" value="1"/>
</dbReference>
<keyword evidence="2" id="KW-0808">Transferase</keyword>
<organism evidence="2 3">
    <name type="scientific">Wansuia hejianensis</name>
    <dbReference type="NCBI Taxonomy" id="2763667"/>
    <lineage>
        <taxon>Bacteria</taxon>
        <taxon>Bacillati</taxon>
        <taxon>Bacillota</taxon>
        <taxon>Clostridia</taxon>
        <taxon>Lachnospirales</taxon>
        <taxon>Lachnospiraceae</taxon>
        <taxon>Wansuia</taxon>
    </lineage>
</organism>
<proteinExistence type="predicted"/>
<feature type="domain" description="Uroporphyrinogen decarboxylase (URO-D)" evidence="1">
    <location>
        <begin position="155"/>
        <end position="319"/>
    </location>
</feature>
<sequence length="357" mass="41007">MGKAFSENELKVRYVIPGARGRIDMPVYDGPVTAGENMKRAIFDKAPVYMPSYRYYLNFTPRIIPDNEARGFVMDGGDPVRHPEGFRDMFGINWIFVEVAGGSMVEPGNPLMHDMNDWKEKVVWPDVDSWDWKGQAELSREFTSNQELALVPTIMTGYFERMISMMDFEGAAMALIDEEQQDAVHEFLDRLAELYCRIIDKYVEYFPIDGICVHDDWGSQRAPFFSLDTVKEMLVPHIRKVTEHAHSKGLFYDMHCCGQVENLIPAMIEAGVDSWSGQPMNDKGKLYHQYGREILIGVDTPDIPEDMPEETVYEIARKYAEEFLQPGAPAMIGFNSQILNPVFFEAVYRYSRERLAE</sequence>